<dbReference type="Proteomes" id="UP000284706">
    <property type="component" value="Unassembled WGS sequence"/>
</dbReference>
<feature type="compositionally biased region" description="Basic and acidic residues" evidence="1">
    <location>
        <begin position="42"/>
        <end position="65"/>
    </location>
</feature>
<organism evidence="2 3">
    <name type="scientific">Gymnopilus dilepis</name>
    <dbReference type="NCBI Taxonomy" id="231916"/>
    <lineage>
        <taxon>Eukaryota</taxon>
        <taxon>Fungi</taxon>
        <taxon>Dikarya</taxon>
        <taxon>Basidiomycota</taxon>
        <taxon>Agaricomycotina</taxon>
        <taxon>Agaricomycetes</taxon>
        <taxon>Agaricomycetidae</taxon>
        <taxon>Agaricales</taxon>
        <taxon>Agaricineae</taxon>
        <taxon>Hymenogastraceae</taxon>
        <taxon>Gymnopilus</taxon>
    </lineage>
</organism>
<dbReference type="EMBL" id="NHYE01001279">
    <property type="protein sequence ID" value="PPQ97206.1"/>
    <property type="molecule type" value="Genomic_DNA"/>
</dbReference>
<dbReference type="AlphaFoldDB" id="A0A409Y2E2"/>
<accession>A0A409Y2E2</accession>
<reference evidence="2 3" key="1">
    <citation type="journal article" date="2018" name="Evol. Lett.">
        <title>Horizontal gene cluster transfer increased hallucinogenic mushroom diversity.</title>
        <authorList>
            <person name="Reynolds H.T."/>
            <person name="Vijayakumar V."/>
            <person name="Gluck-Thaler E."/>
            <person name="Korotkin H.B."/>
            <person name="Matheny P.B."/>
            <person name="Slot J.C."/>
        </authorList>
    </citation>
    <scope>NUCLEOTIDE SEQUENCE [LARGE SCALE GENOMIC DNA]</scope>
    <source>
        <strain evidence="2 3">SRW20</strain>
    </source>
</reference>
<comment type="caution">
    <text evidence="2">The sequence shown here is derived from an EMBL/GenBank/DDBJ whole genome shotgun (WGS) entry which is preliminary data.</text>
</comment>
<protein>
    <submittedName>
        <fullName evidence="2">Uncharacterized protein</fullName>
    </submittedName>
</protein>
<feature type="region of interest" description="Disordered" evidence="1">
    <location>
        <begin position="33"/>
        <end position="65"/>
    </location>
</feature>
<evidence type="ECO:0000256" key="1">
    <source>
        <dbReference type="SAM" id="MobiDB-lite"/>
    </source>
</evidence>
<proteinExistence type="predicted"/>
<evidence type="ECO:0000313" key="3">
    <source>
        <dbReference type="Proteomes" id="UP000284706"/>
    </source>
</evidence>
<dbReference type="InParanoid" id="A0A409Y2E2"/>
<keyword evidence="3" id="KW-1185">Reference proteome</keyword>
<gene>
    <name evidence="2" type="ORF">CVT26_000716</name>
</gene>
<sequence>MSEIGYTPLGALGHFRGKAVVFRARTDRQAMDYIGSPYETTKSQKSDAERLPEKYRPSILELPRD</sequence>
<evidence type="ECO:0000313" key="2">
    <source>
        <dbReference type="EMBL" id="PPQ97206.1"/>
    </source>
</evidence>
<name>A0A409Y2E2_9AGAR</name>